<dbReference type="Gene3D" id="3.90.180.10">
    <property type="entry name" value="Medium-chain alcohol dehydrogenases, catalytic domain"/>
    <property type="match status" value="1"/>
</dbReference>
<dbReference type="PROSITE" id="PS00059">
    <property type="entry name" value="ADH_ZINC"/>
    <property type="match status" value="1"/>
</dbReference>
<evidence type="ECO:0000256" key="5">
    <source>
        <dbReference type="ARBA" id="ARBA00023002"/>
    </source>
</evidence>
<dbReference type="EMBL" id="BARS01052475">
    <property type="protein sequence ID" value="GAG53401.1"/>
    <property type="molecule type" value="Genomic_DNA"/>
</dbReference>
<evidence type="ECO:0000256" key="3">
    <source>
        <dbReference type="ARBA" id="ARBA00022723"/>
    </source>
</evidence>
<dbReference type="SUPFAM" id="SSF50129">
    <property type="entry name" value="GroES-like"/>
    <property type="match status" value="1"/>
</dbReference>
<evidence type="ECO:0000256" key="1">
    <source>
        <dbReference type="ARBA" id="ARBA00001947"/>
    </source>
</evidence>
<keyword evidence="3" id="KW-0479">Metal-binding</keyword>
<evidence type="ECO:0000313" key="7">
    <source>
        <dbReference type="EMBL" id="GAG53401.1"/>
    </source>
</evidence>
<feature type="non-terminal residue" evidence="7">
    <location>
        <position position="222"/>
    </location>
</feature>
<dbReference type="Pfam" id="PF08240">
    <property type="entry name" value="ADH_N"/>
    <property type="match status" value="1"/>
</dbReference>
<gene>
    <name evidence="7" type="ORF">S01H1_78012</name>
</gene>
<dbReference type="PANTHER" id="PTHR42813">
    <property type="entry name" value="ZINC-TYPE ALCOHOL DEHYDROGENASE-LIKE"/>
    <property type="match status" value="1"/>
</dbReference>
<protein>
    <recommendedName>
        <fullName evidence="6">Alcohol dehydrogenase-like N-terminal domain-containing protein</fullName>
    </recommendedName>
</protein>
<reference evidence="7" key="1">
    <citation type="journal article" date="2014" name="Front. Microbiol.">
        <title>High frequency of phylogenetically diverse reductive dehalogenase-homologous genes in deep subseafloor sedimentary metagenomes.</title>
        <authorList>
            <person name="Kawai M."/>
            <person name="Futagami T."/>
            <person name="Toyoda A."/>
            <person name="Takaki Y."/>
            <person name="Nishi S."/>
            <person name="Hori S."/>
            <person name="Arai W."/>
            <person name="Tsubouchi T."/>
            <person name="Morono Y."/>
            <person name="Uchiyama I."/>
            <person name="Ito T."/>
            <person name="Fujiyama A."/>
            <person name="Inagaki F."/>
            <person name="Takami H."/>
        </authorList>
    </citation>
    <scope>NUCLEOTIDE SEQUENCE</scope>
    <source>
        <strain evidence="7">Expedition CK06-06</strain>
    </source>
</reference>
<feature type="domain" description="Alcohol dehydrogenase-like N-terminal" evidence="6">
    <location>
        <begin position="23"/>
        <end position="138"/>
    </location>
</feature>
<name>X0ZZG3_9ZZZZ</name>
<comment type="similarity">
    <text evidence="2">Belongs to the zinc-containing alcohol dehydrogenase family.</text>
</comment>
<sequence length="222" mass="23283">MQSCVKTALGKVEMADIPIPTPGQGEIVLKTTLTTVCGSDMHFLDEIPTEILMFLYPSLAKRLPSLPGLPMGHEGVGTVHAVGEGVTRFQPGERVIASFDIGCGKCLQCHTGDYTICTGGGEVLFGTESEYYLVPFADINATQVPDEVSDEQALLATDIMSTGFAAIERAEMKTGDSVAIFAQGPVGLCATAGARARGAGLVITVESVPERIEASKKFGANV</sequence>
<accession>X0ZZG3</accession>
<dbReference type="AlphaFoldDB" id="X0ZZG3"/>
<comment type="cofactor">
    <cofactor evidence="1">
        <name>Zn(2+)</name>
        <dbReference type="ChEBI" id="CHEBI:29105"/>
    </cofactor>
</comment>
<organism evidence="7">
    <name type="scientific">marine sediment metagenome</name>
    <dbReference type="NCBI Taxonomy" id="412755"/>
    <lineage>
        <taxon>unclassified sequences</taxon>
        <taxon>metagenomes</taxon>
        <taxon>ecological metagenomes</taxon>
    </lineage>
</organism>
<proteinExistence type="inferred from homology"/>
<evidence type="ECO:0000259" key="6">
    <source>
        <dbReference type="Pfam" id="PF08240"/>
    </source>
</evidence>
<evidence type="ECO:0000256" key="4">
    <source>
        <dbReference type="ARBA" id="ARBA00022833"/>
    </source>
</evidence>
<keyword evidence="4" id="KW-0862">Zinc</keyword>
<dbReference type="PANTHER" id="PTHR42813:SF4">
    <property type="entry name" value="NADP-DEPENDENT ISOPROPANOL DEHYDROGENASE"/>
    <property type="match status" value="1"/>
</dbReference>
<dbReference type="InterPro" id="IPR011032">
    <property type="entry name" value="GroES-like_sf"/>
</dbReference>
<dbReference type="GO" id="GO:0016491">
    <property type="term" value="F:oxidoreductase activity"/>
    <property type="evidence" value="ECO:0007669"/>
    <property type="project" value="UniProtKB-KW"/>
</dbReference>
<dbReference type="InterPro" id="IPR002328">
    <property type="entry name" value="ADH_Zn_CS"/>
</dbReference>
<dbReference type="InterPro" id="IPR013154">
    <property type="entry name" value="ADH-like_N"/>
</dbReference>
<dbReference type="GO" id="GO:0008270">
    <property type="term" value="F:zinc ion binding"/>
    <property type="evidence" value="ECO:0007669"/>
    <property type="project" value="InterPro"/>
</dbReference>
<dbReference type="Gene3D" id="3.40.50.720">
    <property type="entry name" value="NAD(P)-binding Rossmann-like Domain"/>
    <property type="match status" value="1"/>
</dbReference>
<keyword evidence="5" id="KW-0560">Oxidoreductase</keyword>
<evidence type="ECO:0000256" key="2">
    <source>
        <dbReference type="ARBA" id="ARBA00008072"/>
    </source>
</evidence>
<comment type="caution">
    <text evidence="7">The sequence shown here is derived from an EMBL/GenBank/DDBJ whole genome shotgun (WGS) entry which is preliminary data.</text>
</comment>